<sequence>MANPATSLKDISVGQQNCKVFGHLIRLWDAINMRSKYADPLISIDGTLLDEHGSIAQITVPKREQTQDVLLWGQYGESFNEDATLHKSKDKIVVAIFAGLTTGKFSGSFFDPNKCPPIQRVQNISTSLSPAAITEASSSSATEIYIDLDTPQVREFHTRYKLLVTITDESGSLDAVAFSFVAEDLVELDAAQASQNMKIDPADHPTALNNAIGKTKIFAIGMNTDTSSKFPISYVLKKSFTIEPTMSVPMLTDGEQKTTAYRGKG</sequence>
<dbReference type="Gramene" id="ONIVA06G18520.1">
    <property type="protein sequence ID" value="ONIVA06G18520.1"/>
    <property type="gene ID" value="ONIVA06G18520"/>
</dbReference>
<evidence type="ECO:0000313" key="1">
    <source>
        <dbReference type="EnsemblPlants" id="ONIVA06G18520.1"/>
    </source>
</evidence>
<evidence type="ECO:0000313" key="2">
    <source>
        <dbReference type="Proteomes" id="UP000006591"/>
    </source>
</evidence>
<dbReference type="SUPFAM" id="SSF50249">
    <property type="entry name" value="Nucleic acid-binding proteins"/>
    <property type="match status" value="2"/>
</dbReference>
<dbReference type="OMA" id="REFHTRY"/>
<reference evidence="1" key="2">
    <citation type="submission" date="2018-04" db="EMBL/GenBank/DDBJ databases">
        <title>OnivRS2 (Oryza nivara Reference Sequence Version 2).</title>
        <authorList>
            <person name="Zhang J."/>
            <person name="Kudrna D."/>
            <person name="Lee S."/>
            <person name="Talag J."/>
            <person name="Rajasekar S."/>
            <person name="Welchert J."/>
            <person name="Hsing Y.-I."/>
            <person name="Wing R.A."/>
        </authorList>
    </citation>
    <scope>NUCLEOTIDE SEQUENCE [LARGE SCALE GENOMIC DNA]</scope>
    <source>
        <strain evidence="1">SL10</strain>
    </source>
</reference>
<reference evidence="1" key="1">
    <citation type="submission" date="2015-04" db="UniProtKB">
        <authorList>
            <consortium name="EnsemblPlants"/>
        </authorList>
    </citation>
    <scope>IDENTIFICATION</scope>
    <source>
        <strain evidence="1">SL10</strain>
    </source>
</reference>
<dbReference type="HOGENOM" id="CLU_028933_0_0_1"/>
<proteinExistence type="predicted"/>
<dbReference type="Proteomes" id="UP000006591">
    <property type="component" value="Chromosome 6"/>
</dbReference>
<dbReference type="InterPro" id="IPR012340">
    <property type="entry name" value="NA-bd_OB-fold"/>
</dbReference>
<organism evidence="1">
    <name type="scientific">Oryza nivara</name>
    <name type="common">Indian wild rice</name>
    <name type="synonym">Oryza sativa f. spontanea</name>
    <dbReference type="NCBI Taxonomy" id="4536"/>
    <lineage>
        <taxon>Eukaryota</taxon>
        <taxon>Viridiplantae</taxon>
        <taxon>Streptophyta</taxon>
        <taxon>Embryophyta</taxon>
        <taxon>Tracheophyta</taxon>
        <taxon>Spermatophyta</taxon>
        <taxon>Magnoliopsida</taxon>
        <taxon>Liliopsida</taxon>
        <taxon>Poales</taxon>
        <taxon>Poaceae</taxon>
        <taxon>BOP clade</taxon>
        <taxon>Oryzoideae</taxon>
        <taxon>Oryzeae</taxon>
        <taxon>Oryzinae</taxon>
        <taxon>Oryza</taxon>
    </lineage>
</organism>
<dbReference type="AlphaFoldDB" id="A0A0E0HR70"/>
<dbReference type="Gene3D" id="2.40.50.140">
    <property type="entry name" value="Nucleic acid-binding proteins"/>
    <property type="match status" value="1"/>
</dbReference>
<keyword evidence="2" id="KW-1185">Reference proteome</keyword>
<protein>
    <recommendedName>
        <fullName evidence="3">Replication protein A OB domain-containing protein</fullName>
    </recommendedName>
</protein>
<dbReference type="STRING" id="4536.A0A0E0HR70"/>
<evidence type="ECO:0008006" key="3">
    <source>
        <dbReference type="Google" id="ProtNLM"/>
    </source>
</evidence>
<dbReference type="CDD" id="cd04481">
    <property type="entry name" value="RPA1_DBD_B_like"/>
    <property type="match status" value="1"/>
</dbReference>
<accession>A0A0E0HR70</accession>
<name>A0A0E0HR70_ORYNI</name>
<dbReference type="PANTHER" id="PTHR47165:SF4">
    <property type="entry name" value="OS03G0429900 PROTEIN"/>
    <property type="match status" value="1"/>
</dbReference>
<dbReference type="EnsemblPlants" id="ONIVA06G18520.1">
    <property type="protein sequence ID" value="ONIVA06G18520.1"/>
    <property type="gene ID" value="ONIVA06G18520"/>
</dbReference>
<dbReference type="PANTHER" id="PTHR47165">
    <property type="entry name" value="OS03G0429900 PROTEIN"/>
    <property type="match status" value="1"/>
</dbReference>